<evidence type="ECO:0000256" key="1">
    <source>
        <dbReference type="SAM" id="Coils"/>
    </source>
</evidence>
<feature type="region of interest" description="Disordered" evidence="2">
    <location>
        <begin position="26"/>
        <end position="46"/>
    </location>
</feature>
<comment type="caution">
    <text evidence="3">The sequence shown here is derived from an EMBL/GenBank/DDBJ whole genome shotgun (WGS) entry which is preliminary data.</text>
</comment>
<evidence type="ECO:0000313" key="4">
    <source>
        <dbReference type="Proteomes" id="UP001151760"/>
    </source>
</evidence>
<reference evidence="3" key="2">
    <citation type="submission" date="2022-01" db="EMBL/GenBank/DDBJ databases">
        <authorList>
            <person name="Yamashiro T."/>
            <person name="Shiraishi A."/>
            <person name="Satake H."/>
            <person name="Nakayama K."/>
        </authorList>
    </citation>
    <scope>NUCLEOTIDE SEQUENCE</scope>
</reference>
<gene>
    <name evidence="3" type="ORF">Tco_1032961</name>
</gene>
<keyword evidence="1" id="KW-0175">Coiled coil</keyword>
<dbReference type="Proteomes" id="UP001151760">
    <property type="component" value="Unassembled WGS sequence"/>
</dbReference>
<feature type="compositionally biased region" description="Polar residues" evidence="2">
    <location>
        <begin position="36"/>
        <end position="46"/>
    </location>
</feature>
<evidence type="ECO:0000256" key="2">
    <source>
        <dbReference type="SAM" id="MobiDB-lite"/>
    </source>
</evidence>
<proteinExistence type="predicted"/>
<name>A0ABQ5GDW9_9ASTR</name>
<reference evidence="3" key="1">
    <citation type="journal article" date="2022" name="Int. J. Mol. Sci.">
        <title>Draft Genome of Tanacetum Coccineum: Genomic Comparison of Closely Related Tanacetum-Family Plants.</title>
        <authorList>
            <person name="Yamashiro T."/>
            <person name="Shiraishi A."/>
            <person name="Nakayama K."/>
            <person name="Satake H."/>
        </authorList>
    </citation>
    <scope>NUCLEOTIDE SEQUENCE</scope>
</reference>
<keyword evidence="4" id="KW-1185">Reference proteome</keyword>
<feature type="region of interest" description="Disordered" evidence="2">
    <location>
        <begin position="61"/>
        <end position="81"/>
    </location>
</feature>
<evidence type="ECO:0000313" key="3">
    <source>
        <dbReference type="EMBL" id="GJT73675.1"/>
    </source>
</evidence>
<organism evidence="3 4">
    <name type="scientific">Tanacetum coccineum</name>
    <dbReference type="NCBI Taxonomy" id="301880"/>
    <lineage>
        <taxon>Eukaryota</taxon>
        <taxon>Viridiplantae</taxon>
        <taxon>Streptophyta</taxon>
        <taxon>Embryophyta</taxon>
        <taxon>Tracheophyta</taxon>
        <taxon>Spermatophyta</taxon>
        <taxon>Magnoliopsida</taxon>
        <taxon>eudicotyledons</taxon>
        <taxon>Gunneridae</taxon>
        <taxon>Pentapetalae</taxon>
        <taxon>asterids</taxon>
        <taxon>campanulids</taxon>
        <taxon>Asterales</taxon>
        <taxon>Asteraceae</taxon>
        <taxon>Asteroideae</taxon>
        <taxon>Anthemideae</taxon>
        <taxon>Anthemidinae</taxon>
        <taxon>Tanacetum</taxon>
    </lineage>
</organism>
<feature type="coiled-coil region" evidence="1">
    <location>
        <begin position="154"/>
        <end position="181"/>
    </location>
</feature>
<dbReference type="EMBL" id="BQNB010018372">
    <property type="protein sequence ID" value="GJT73675.1"/>
    <property type="molecule type" value="Genomic_DNA"/>
</dbReference>
<accession>A0ABQ5GDW9</accession>
<feature type="compositionally biased region" description="Basic and acidic residues" evidence="2">
    <location>
        <begin position="26"/>
        <end position="35"/>
    </location>
</feature>
<sequence>MREKHNQPEVIQELLLKLMDDLRSLKGSQQEKKEATAQSLIPYWNSSMIDDEEARDNFLKDDKSSVENLDPIPSGSKGVSDDICDIDHSDAKSLLSQDILITSPKINFLSEEFAGEFVPIPPGMDEDEFDEEEDDCYNTISDDDSYENIEYVEASSLNLEYDSLEEENEDQEEKEFDLEDIFQIQDVILHEKLLNVHRLITNIESLKNNPTPDFVFKSPSSFPIPVVDSDSFFEESDTSLSHSADDPEEIVLSLNVEDVNSFTFVIWTFLPFFTYPEDSPVILSLRSEDLVFDPNIPTFHFSLKPVPFALPKDE</sequence>
<protein>
    <submittedName>
        <fullName evidence="3">Uncharacterized protein</fullName>
    </submittedName>
</protein>